<sequence length="52" mass="5588">MPGATIDETMETLKIGVIGGGSITYPNARFAMHALEEFTACSALSQEEKLKE</sequence>
<gene>
    <name evidence="1" type="ORF">QLQ22_22700</name>
</gene>
<name>A0ACD4RAE3_9BACI</name>
<reference evidence="2" key="1">
    <citation type="journal article" date="2025" name="Aquaculture">
        <title>Assessment of the bioflocculant production and safety properties of Metabacillus hrfriensis sp. nov. based on phenotypic and whole-genome sequencing analysis.</title>
        <authorList>
            <person name="Zhang R."/>
            <person name="Zhao Z."/>
            <person name="Luo L."/>
            <person name="Wang S."/>
            <person name="Guo K."/>
            <person name="Xu W."/>
        </authorList>
    </citation>
    <scope>NUCLEOTIDE SEQUENCE [LARGE SCALE GENOMIC DNA]</scope>
    <source>
        <strain evidence="2">CT-WN-B3</strain>
    </source>
</reference>
<keyword evidence="2" id="KW-1185">Reference proteome</keyword>
<evidence type="ECO:0000313" key="1">
    <source>
        <dbReference type="EMBL" id="WHZ57423.1"/>
    </source>
</evidence>
<dbReference type="EMBL" id="CP126116">
    <property type="protein sequence ID" value="WHZ57423.1"/>
    <property type="molecule type" value="Genomic_DNA"/>
</dbReference>
<proteinExistence type="predicted"/>
<protein>
    <submittedName>
        <fullName evidence="1">Uncharacterized protein</fullName>
    </submittedName>
</protein>
<accession>A0ACD4RAE3</accession>
<evidence type="ECO:0000313" key="2">
    <source>
        <dbReference type="Proteomes" id="UP001226091"/>
    </source>
</evidence>
<organism evidence="1 2">
    <name type="scientific">Metabacillus hrfriensis</name>
    <dbReference type="NCBI Taxonomy" id="3048891"/>
    <lineage>
        <taxon>Bacteria</taxon>
        <taxon>Bacillati</taxon>
        <taxon>Bacillota</taxon>
        <taxon>Bacilli</taxon>
        <taxon>Bacillales</taxon>
        <taxon>Bacillaceae</taxon>
        <taxon>Metabacillus</taxon>
    </lineage>
</organism>
<dbReference type="Proteomes" id="UP001226091">
    <property type="component" value="Chromosome"/>
</dbReference>